<keyword evidence="3" id="KW-0238">DNA-binding</keyword>
<keyword evidence="6" id="KW-1185">Reference proteome</keyword>
<dbReference type="SUPFAM" id="SSF46785">
    <property type="entry name" value="Winged helix' DNA-binding domain"/>
    <property type="match status" value="1"/>
</dbReference>
<evidence type="ECO:0000256" key="3">
    <source>
        <dbReference type="ARBA" id="ARBA00023125"/>
    </source>
</evidence>
<dbReference type="InterPro" id="IPR036388">
    <property type="entry name" value="WH-like_DNA-bd_sf"/>
</dbReference>
<organism evidence="5 6">
    <name type="scientific">Capsulimonas corticalis</name>
    <dbReference type="NCBI Taxonomy" id="2219043"/>
    <lineage>
        <taxon>Bacteria</taxon>
        <taxon>Bacillati</taxon>
        <taxon>Armatimonadota</taxon>
        <taxon>Armatimonadia</taxon>
        <taxon>Capsulimonadales</taxon>
        <taxon>Capsulimonadaceae</taxon>
        <taxon>Capsulimonas</taxon>
    </lineage>
</organism>
<dbReference type="RefSeq" id="WP_119322971.1">
    <property type="nucleotide sequence ID" value="NZ_AP025739.1"/>
</dbReference>
<proteinExistence type="inferred from homology"/>
<dbReference type="GO" id="GO:0045892">
    <property type="term" value="P:negative regulation of DNA-templated transcription"/>
    <property type="evidence" value="ECO:0007669"/>
    <property type="project" value="InterPro"/>
</dbReference>
<dbReference type="InterPro" id="IPR036390">
    <property type="entry name" value="WH_DNA-bd_sf"/>
</dbReference>
<dbReference type="OrthoDB" id="279010at2"/>
<accession>A0A402D071</accession>
<dbReference type="EMBL" id="AP025739">
    <property type="protein sequence ID" value="BDI33702.1"/>
    <property type="molecule type" value="Genomic_DNA"/>
</dbReference>
<dbReference type="Proteomes" id="UP000287394">
    <property type="component" value="Chromosome"/>
</dbReference>
<name>A0A402D071_9BACT</name>
<evidence type="ECO:0000313" key="6">
    <source>
        <dbReference type="Proteomes" id="UP000287394"/>
    </source>
</evidence>
<protein>
    <submittedName>
        <fullName evidence="5">BlaI family transcriptional regulator</fullName>
    </submittedName>
</protein>
<dbReference type="GO" id="GO:0003677">
    <property type="term" value="F:DNA binding"/>
    <property type="evidence" value="ECO:0007669"/>
    <property type="project" value="UniProtKB-KW"/>
</dbReference>
<dbReference type="InterPro" id="IPR005650">
    <property type="entry name" value="BlaI_family"/>
</dbReference>
<evidence type="ECO:0000256" key="2">
    <source>
        <dbReference type="ARBA" id="ARBA00023015"/>
    </source>
</evidence>
<keyword evidence="2" id="KW-0805">Transcription regulation</keyword>
<dbReference type="KEGG" id="ccot:CCAX7_57530"/>
<reference evidence="5 6" key="1">
    <citation type="journal article" date="2019" name="Int. J. Syst. Evol. Microbiol.">
        <title>Capsulimonas corticalis gen. nov., sp. nov., an aerobic capsulated bacterium, of a novel bacterial order, Capsulimonadales ord. nov., of the class Armatimonadia of the phylum Armatimonadetes.</title>
        <authorList>
            <person name="Li J."/>
            <person name="Kudo C."/>
            <person name="Tonouchi A."/>
        </authorList>
    </citation>
    <scope>NUCLEOTIDE SEQUENCE [LARGE SCALE GENOMIC DNA]</scope>
    <source>
        <strain evidence="5 6">AX-7</strain>
    </source>
</reference>
<evidence type="ECO:0000256" key="4">
    <source>
        <dbReference type="ARBA" id="ARBA00023163"/>
    </source>
</evidence>
<sequence>MPKPNAVTLSRRERQIMDIVYERGEVSAADVVEALPDAPSYSAVRALLRILEEKGHVTHVEQGKKYLFRPTQPRQAAARSALRQIVRTFFGGNAARAVTTLIADDESDISDEDLDRLTRLIEDAKQGERTDGD</sequence>
<dbReference type="PIRSF" id="PIRSF019455">
    <property type="entry name" value="CopR_AtkY"/>
    <property type="match status" value="1"/>
</dbReference>
<evidence type="ECO:0000313" key="5">
    <source>
        <dbReference type="EMBL" id="BDI33702.1"/>
    </source>
</evidence>
<dbReference type="Gene3D" id="1.10.10.10">
    <property type="entry name" value="Winged helix-like DNA-binding domain superfamily/Winged helix DNA-binding domain"/>
    <property type="match status" value="1"/>
</dbReference>
<evidence type="ECO:0000256" key="1">
    <source>
        <dbReference type="ARBA" id="ARBA00011046"/>
    </source>
</evidence>
<gene>
    <name evidence="5" type="ORF">CCAX7_57530</name>
</gene>
<dbReference type="AlphaFoldDB" id="A0A402D071"/>
<comment type="similarity">
    <text evidence="1">Belongs to the BlaI transcriptional regulatory family.</text>
</comment>
<keyword evidence="4" id="KW-0804">Transcription</keyword>
<dbReference type="Pfam" id="PF03965">
    <property type="entry name" value="Penicillinase_R"/>
    <property type="match status" value="1"/>
</dbReference>